<dbReference type="AlphaFoldDB" id="A0A975GQE9"/>
<accession>A0A975GQE9</accession>
<proteinExistence type="predicted"/>
<keyword evidence="2" id="KW-1185">Reference proteome</keyword>
<sequence>MNVQEAIIAFSQSEKIKSSLIWISQSLDMLQSFPAEDRRGGEKMIKTITEMVAYEIHIAKRVTKEDSWTDVEKHVDMALVMIRSGVPHEGAFHLSRAMTHVTSIGHHAMSFLKAQKML</sequence>
<dbReference type="KEGG" id="dmm:dnm_049200"/>
<evidence type="ECO:0000313" key="1">
    <source>
        <dbReference type="EMBL" id="QTA88873.1"/>
    </source>
</evidence>
<gene>
    <name evidence="1" type="ORF">dnm_049200</name>
</gene>
<dbReference type="Proteomes" id="UP000663722">
    <property type="component" value="Chromosome"/>
</dbReference>
<dbReference type="EMBL" id="CP061800">
    <property type="protein sequence ID" value="QTA88873.1"/>
    <property type="molecule type" value="Genomic_DNA"/>
</dbReference>
<evidence type="ECO:0000313" key="2">
    <source>
        <dbReference type="Proteomes" id="UP000663722"/>
    </source>
</evidence>
<reference evidence="1" key="1">
    <citation type="journal article" date="2021" name="Microb. Physiol.">
        <title>Proteogenomic Insights into the Physiology of Marine, Sulfate-Reducing, Filamentous Desulfonema limicola and Desulfonema magnum.</title>
        <authorList>
            <person name="Schnaars V."/>
            <person name="Wohlbrand L."/>
            <person name="Scheve S."/>
            <person name="Hinrichs C."/>
            <person name="Reinhardt R."/>
            <person name="Rabus R."/>
        </authorList>
    </citation>
    <scope>NUCLEOTIDE SEQUENCE</scope>
    <source>
        <strain evidence="1">4be13</strain>
    </source>
</reference>
<name>A0A975GQE9_9BACT</name>
<organism evidence="1 2">
    <name type="scientific">Desulfonema magnum</name>
    <dbReference type="NCBI Taxonomy" id="45655"/>
    <lineage>
        <taxon>Bacteria</taxon>
        <taxon>Pseudomonadati</taxon>
        <taxon>Thermodesulfobacteriota</taxon>
        <taxon>Desulfobacteria</taxon>
        <taxon>Desulfobacterales</taxon>
        <taxon>Desulfococcaceae</taxon>
        <taxon>Desulfonema</taxon>
    </lineage>
</organism>
<dbReference type="RefSeq" id="WP_207683438.1">
    <property type="nucleotide sequence ID" value="NZ_CP061800.1"/>
</dbReference>
<protein>
    <submittedName>
        <fullName evidence="1">Uncharacterized protein</fullName>
    </submittedName>
</protein>